<reference evidence="1 3" key="1">
    <citation type="submission" date="2015-07" db="EMBL/GenBank/DDBJ databases">
        <authorList>
            <person name="Noorani M."/>
        </authorList>
    </citation>
    <scope>NUCLEOTIDE SEQUENCE [LARGE SCALE GENOMIC DNA]</scope>
    <source>
        <strain evidence="1 3">W1435</strain>
    </source>
</reference>
<dbReference type="Proteomes" id="UP000682005">
    <property type="component" value="Chromosome 1"/>
</dbReference>
<name>A0A0K1NHM9_9BACT</name>
<dbReference type="EMBL" id="CP012074">
    <property type="protein sequence ID" value="AKU68520.1"/>
    <property type="molecule type" value="Genomic_DNA"/>
</dbReference>
<dbReference type="Proteomes" id="UP000060345">
    <property type="component" value="Chromosome 1"/>
</dbReference>
<dbReference type="GO" id="GO:0009307">
    <property type="term" value="P:DNA restriction-modification system"/>
    <property type="evidence" value="ECO:0007669"/>
    <property type="project" value="InterPro"/>
</dbReference>
<proteinExistence type="predicted"/>
<dbReference type="Pfam" id="PF09521">
    <property type="entry name" value="RE_NgoPII"/>
    <property type="match status" value="1"/>
</dbReference>
<dbReference type="KEGG" id="pfus:ADJ77_01265"/>
<reference evidence="2 4" key="2">
    <citation type="submission" date="2021-03" db="EMBL/GenBank/DDBJ databases">
        <title>Human Oral Microbial Genomes.</title>
        <authorList>
            <person name="Johnston C.D."/>
            <person name="Chen T."/>
            <person name="Dewhirst F.E."/>
        </authorList>
    </citation>
    <scope>NUCLEOTIDE SEQUENCE [LARGE SCALE GENOMIC DNA]</scope>
    <source>
        <strain evidence="2 4">W1435</strain>
    </source>
</reference>
<keyword evidence="2" id="KW-0255">Endonuclease</keyword>
<dbReference type="REBASE" id="120795">
    <property type="entry name" value="Pfu17724ORF1270P"/>
</dbReference>
<gene>
    <name evidence="1" type="ORF">ADJ77_01265</name>
    <name evidence="2" type="ORF">J5A51_08405</name>
</gene>
<sequence length="284" mass="31996">MGNILTAITAIVGNSLDLSGNTPGQIQNRVNQMGAALEDYVKNAFADCIGKDQRTINSQRNSTFSYLGNNTNPPDAMLKDSDAIEIKKVESVKNTLQLNSSYPKNKLSSGNPKISVECKNCEEWNIKDMIYVVGHVRKSILHNIFFVYGDVYCDAHNVYEKVENTIKECVQTLEGVELSETKELGRVNKVDHLGISSLRVRGMWVIASPFKQFEYLYEDEDKEEKTSFRLIAVIPETKYNSFGNKSDFETFCMSHGVVVNDEDVPNPQNPAEMIKCKVIIYKVQ</sequence>
<protein>
    <submittedName>
        <fullName evidence="2">NgoPII family restriction endonuclease</fullName>
        <ecNumber evidence="2">3.1.21.-</ecNumber>
    </submittedName>
</protein>
<evidence type="ECO:0000313" key="4">
    <source>
        <dbReference type="Proteomes" id="UP000682005"/>
    </source>
</evidence>
<dbReference type="AlphaFoldDB" id="A0A0K1NHM9"/>
<dbReference type="EMBL" id="CP072370">
    <property type="protein sequence ID" value="QUB87469.1"/>
    <property type="molecule type" value="Genomic_DNA"/>
</dbReference>
<keyword evidence="2" id="KW-0540">Nuclease</keyword>
<evidence type="ECO:0000313" key="2">
    <source>
        <dbReference type="EMBL" id="QUB87469.1"/>
    </source>
</evidence>
<dbReference type="REBASE" id="479315">
    <property type="entry name" value="PfuW1435ORF8410P"/>
</dbReference>
<keyword evidence="4" id="KW-1185">Reference proteome</keyword>
<dbReference type="STRING" id="1236517.ADJ77_01265"/>
<organism evidence="1 3">
    <name type="scientific">Prevotella fusca JCM 17724</name>
    <dbReference type="NCBI Taxonomy" id="1236517"/>
    <lineage>
        <taxon>Bacteria</taxon>
        <taxon>Pseudomonadati</taxon>
        <taxon>Bacteroidota</taxon>
        <taxon>Bacteroidia</taxon>
        <taxon>Bacteroidales</taxon>
        <taxon>Prevotellaceae</taxon>
        <taxon>Prevotella</taxon>
    </lineage>
</organism>
<dbReference type="OrthoDB" id="8610000at2"/>
<evidence type="ECO:0000313" key="1">
    <source>
        <dbReference type="EMBL" id="AKU68520.1"/>
    </source>
</evidence>
<accession>A0A0K1NHM9</accession>
<dbReference type="InterPro" id="IPR019046">
    <property type="entry name" value="Restrct_endonuc_II_NgoPII"/>
</dbReference>
<dbReference type="EC" id="3.1.21.-" evidence="2"/>
<dbReference type="GO" id="GO:0009036">
    <property type="term" value="F:type II site-specific deoxyribonuclease activity"/>
    <property type="evidence" value="ECO:0007669"/>
    <property type="project" value="InterPro"/>
</dbReference>
<evidence type="ECO:0000313" key="3">
    <source>
        <dbReference type="Proteomes" id="UP000060345"/>
    </source>
</evidence>
<keyword evidence="2" id="KW-0378">Hydrolase</keyword>
<dbReference type="GO" id="GO:0003677">
    <property type="term" value="F:DNA binding"/>
    <property type="evidence" value="ECO:0007669"/>
    <property type="project" value="InterPro"/>
</dbReference>
<dbReference type="RefSeq" id="WP_025077962.1">
    <property type="nucleotide sequence ID" value="NZ_BAKO01000006.1"/>
</dbReference>